<feature type="compositionally biased region" description="Polar residues" evidence="1">
    <location>
        <begin position="172"/>
        <end position="186"/>
    </location>
</feature>
<feature type="region of interest" description="Disordered" evidence="1">
    <location>
        <begin position="247"/>
        <end position="290"/>
    </location>
</feature>
<feature type="compositionally biased region" description="Basic and acidic residues" evidence="1">
    <location>
        <begin position="259"/>
        <end position="284"/>
    </location>
</feature>
<name>A0A3N4IA63_ASCIM</name>
<accession>A0A3N4IA63</accession>
<evidence type="ECO:0000256" key="1">
    <source>
        <dbReference type="SAM" id="MobiDB-lite"/>
    </source>
</evidence>
<proteinExistence type="predicted"/>
<dbReference type="EMBL" id="ML119678">
    <property type="protein sequence ID" value="RPA81568.1"/>
    <property type="molecule type" value="Genomic_DNA"/>
</dbReference>
<protein>
    <submittedName>
        <fullName evidence="2">Uncharacterized protein</fullName>
    </submittedName>
</protein>
<dbReference type="Proteomes" id="UP000275078">
    <property type="component" value="Unassembled WGS sequence"/>
</dbReference>
<reference evidence="2 3" key="1">
    <citation type="journal article" date="2018" name="Nat. Ecol. Evol.">
        <title>Pezizomycetes genomes reveal the molecular basis of ectomycorrhizal truffle lifestyle.</title>
        <authorList>
            <person name="Murat C."/>
            <person name="Payen T."/>
            <person name="Noel B."/>
            <person name="Kuo A."/>
            <person name="Morin E."/>
            <person name="Chen J."/>
            <person name="Kohler A."/>
            <person name="Krizsan K."/>
            <person name="Balestrini R."/>
            <person name="Da Silva C."/>
            <person name="Montanini B."/>
            <person name="Hainaut M."/>
            <person name="Levati E."/>
            <person name="Barry K.W."/>
            <person name="Belfiori B."/>
            <person name="Cichocki N."/>
            <person name="Clum A."/>
            <person name="Dockter R.B."/>
            <person name="Fauchery L."/>
            <person name="Guy J."/>
            <person name="Iotti M."/>
            <person name="Le Tacon F."/>
            <person name="Lindquist E.A."/>
            <person name="Lipzen A."/>
            <person name="Malagnac F."/>
            <person name="Mello A."/>
            <person name="Molinier V."/>
            <person name="Miyauchi S."/>
            <person name="Poulain J."/>
            <person name="Riccioni C."/>
            <person name="Rubini A."/>
            <person name="Sitrit Y."/>
            <person name="Splivallo R."/>
            <person name="Traeger S."/>
            <person name="Wang M."/>
            <person name="Zifcakova L."/>
            <person name="Wipf D."/>
            <person name="Zambonelli A."/>
            <person name="Paolocci F."/>
            <person name="Nowrousian M."/>
            <person name="Ottonello S."/>
            <person name="Baldrian P."/>
            <person name="Spatafora J.W."/>
            <person name="Henrissat B."/>
            <person name="Nagy L.G."/>
            <person name="Aury J.M."/>
            <person name="Wincker P."/>
            <person name="Grigoriev I.V."/>
            <person name="Bonfante P."/>
            <person name="Martin F.M."/>
        </authorList>
    </citation>
    <scope>NUCLEOTIDE SEQUENCE [LARGE SCALE GENOMIC DNA]</scope>
    <source>
        <strain evidence="2 3">RN42</strain>
    </source>
</reference>
<sequence length="290" mass="32289">METQTNPLAYARYIIVPGIASNGTLGLTVNGLTPDGKVEAPVGWLRLEASNFVIRDLIMVGHFVVGTITKVNAPFAMKGGRDNRTFTFEWLVEKDIYGKREVSEDKIPIRGLYIPTRTTQQEPEEAYRPSETTQNKDHPQSPASANSITTGTAQDHLSDPNRRKPANKDSKGGTTVGQAQAQTKQKLGQILGGISSQAHRNGRRVAGNNATIGRARTNDGEHTKKRVRYNDEIEEIPPLSTTGILVKRPQKKTKTMQRLLEDRKDRTYYEELESEQDHDRDGYKSGDTTD</sequence>
<evidence type="ECO:0000313" key="2">
    <source>
        <dbReference type="EMBL" id="RPA81568.1"/>
    </source>
</evidence>
<gene>
    <name evidence="2" type="ORF">BJ508DRAFT_306399</name>
</gene>
<dbReference type="AlphaFoldDB" id="A0A3N4IA63"/>
<feature type="compositionally biased region" description="Polar residues" evidence="1">
    <location>
        <begin position="141"/>
        <end position="155"/>
    </location>
</feature>
<keyword evidence="3" id="KW-1185">Reference proteome</keyword>
<feature type="region of interest" description="Disordered" evidence="1">
    <location>
        <begin position="113"/>
        <end position="216"/>
    </location>
</feature>
<organism evidence="2 3">
    <name type="scientific">Ascobolus immersus RN42</name>
    <dbReference type="NCBI Taxonomy" id="1160509"/>
    <lineage>
        <taxon>Eukaryota</taxon>
        <taxon>Fungi</taxon>
        <taxon>Dikarya</taxon>
        <taxon>Ascomycota</taxon>
        <taxon>Pezizomycotina</taxon>
        <taxon>Pezizomycetes</taxon>
        <taxon>Pezizales</taxon>
        <taxon>Ascobolaceae</taxon>
        <taxon>Ascobolus</taxon>
    </lineage>
</organism>
<feature type="compositionally biased region" description="Basic and acidic residues" evidence="1">
    <location>
        <begin position="156"/>
        <end position="171"/>
    </location>
</feature>
<evidence type="ECO:0000313" key="3">
    <source>
        <dbReference type="Proteomes" id="UP000275078"/>
    </source>
</evidence>